<keyword evidence="5" id="KW-1185">Reference proteome</keyword>
<accession>A0A1H3UP41</accession>
<dbReference type="EMBL" id="FNQB01000005">
    <property type="protein sequence ID" value="SDZ64154.1"/>
    <property type="molecule type" value="Genomic_DNA"/>
</dbReference>
<protein>
    <submittedName>
        <fullName evidence="4">Predicted Zn-dependent protease or its inactivated homolog</fullName>
    </submittedName>
</protein>
<dbReference type="InterPro" id="IPR035068">
    <property type="entry name" value="TldD/PmbA_N"/>
</dbReference>
<name>A0A1H3UP41_9ACTN</name>
<dbReference type="GO" id="GO:0006508">
    <property type="term" value="P:proteolysis"/>
    <property type="evidence" value="ECO:0007669"/>
    <property type="project" value="UniProtKB-KW"/>
</dbReference>
<dbReference type="RefSeq" id="WP_090803326.1">
    <property type="nucleotide sequence ID" value="NZ_BOND01000029.1"/>
</dbReference>
<dbReference type="Proteomes" id="UP000199632">
    <property type="component" value="Unassembled WGS sequence"/>
</dbReference>
<sequence>MTSFAPPVAPDGLLAQLASAAAAPNADAVEITLLGRAGEYTRFAGGRVHQPQDILETQFSVRAVVDGHAARAATGTLSGLDQAVARATAAARALADRARGKAGSATVAMPAVAPEVVLWHDDTAAFDGGARATAAGRTMRAAADAGGGAAGMFGRALTQIAVVNSAGVAHHALATEALGTLTATVADGTSHWIDLHRSAGALDLAASVDRTIAEAVAGQGRRPVPDGRHTVVLGPQAAGELLTFLEDAGFSGELAAAHVGLVAQRAGQKVASSLVTVADDATATIGLPIGFDMEGTPKRRVPLLTAGVVGEAVTNLATAAALGTRSTGHAHIAREEVPTPVAANMVMDAGDATEAELIAGVERGIYVQRFWYTRLVDRVTATITGVSRDGCFLIEDGRLTAPVAGARFTHSVLDFLGTVDGVGSARRSQPVMNVWNGAVTAPALRGHGFRFGAATVEES</sequence>
<organism evidence="4 5">
    <name type="scientific">Asanoa ishikariensis</name>
    <dbReference type="NCBI Taxonomy" id="137265"/>
    <lineage>
        <taxon>Bacteria</taxon>
        <taxon>Bacillati</taxon>
        <taxon>Actinomycetota</taxon>
        <taxon>Actinomycetes</taxon>
        <taxon>Micromonosporales</taxon>
        <taxon>Micromonosporaceae</taxon>
        <taxon>Asanoa</taxon>
    </lineage>
</organism>
<evidence type="ECO:0000313" key="5">
    <source>
        <dbReference type="Proteomes" id="UP000199632"/>
    </source>
</evidence>
<dbReference type="GO" id="GO:0008237">
    <property type="term" value="F:metallopeptidase activity"/>
    <property type="evidence" value="ECO:0007669"/>
    <property type="project" value="InterPro"/>
</dbReference>
<evidence type="ECO:0000259" key="2">
    <source>
        <dbReference type="Pfam" id="PF01523"/>
    </source>
</evidence>
<reference evidence="5" key="1">
    <citation type="submission" date="2016-10" db="EMBL/GenBank/DDBJ databases">
        <authorList>
            <person name="Varghese N."/>
            <person name="Submissions S."/>
        </authorList>
    </citation>
    <scope>NUCLEOTIDE SEQUENCE [LARGE SCALE GENOMIC DNA]</scope>
    <source>
        <strain evidence="5">DSM 44718</strain>
    </source>
</reference>
<dbReference type="Pfam" id="PF01523">
    <property type="entry name" value="PmbA_TldD_1st"/>
    <property type="match status" value="1"/>
</dbReference>
<comment type="similarity">
    <text evidence="1">Belongs to the peptidase U62 family.</text>
</comment>
<dbReference type="PANTHER" id="PTHR43666">
    <property type="entry name" value="TLDD PROTEIN"/>
    <property type="match status" value="1"/>
</dbReference>
<evidence type="ECO:0000259" key="3">
    <source>
        <dbReference type="Pfam" id="PF19289"/>
    </source>
</evidence>
<dbReference type="OrthoDB" id="9763230at2"/>
<dbReference type="PANTHER" id="PTHR43666:SF1">
    <property type="entry name" value="CONSERVED PROTEIN"/>
    <property type="match status" value="1"/>
</dbReference>
<dbReference type="AlphaFoldDB" id="A0A1H3UP41"/>
<dbReference type="Pfam" id="PF19289">
    <property type="entry name" value="PmbA_TldD_3rd"/>
    <property type="match status" value="1"/>
</dbReference>
<keyword evidence="4" id="KW-0378">Hydrolase</keyword>
<dbReference type="InterPro" id="IPR036059">
    <property type="entry name" value="TldD/PmbA_sf"/>
</dbReference>
<evidence type="ECO:0000313" key="4">
    <source>
        <dbReference type="EMBL" id="SDZ64154.1"/>
    </source>
</evidence>
<proteinExistence type="inferred from homology"/>
<gene>
    <name evidence="4" type="ORF">SAMN05421684_7678</name>
</gene>
<dbReference type="STRING" id="137265.SAMN05421684_7678"/>
<feature type="domain" description="Metalloprotease TldD/E C-terminal" evidence="3">
    <location>
        <begin position="227"/>
        <end position="450"/>
    </location>
</feature>
<dbReference type="InterPro" id="IPR045569">
    <property type="entry name" value="Metalloprtase-TldD/E_C"/>
</dbReference>
<keyword evidence="4" id="KW-0645">Protease</keyword>
<dbReference type="Gene3D" id="3.30.2290.10">
    <property type="entry name" value="PmbA/TldD superfamily"/>
    <property type="match status" value="1"/>
</dbReference>
<feature type="domain" description="Metalloprotease TldD/E N-terminal" evidence="2">
    <location>
        <begin position="31"/>
        <end position="91"/>
    </location>
</feature>
<dbReference type="InterPro" id="IPR002510">
    <property type="entry name" value="Metalloprtase-TldD/E_N"/>
</dbReference>
<dbReference type="SUPFAM" id="SSF111283">
    <property type="entry name" value="Putative modulator of DNA gyrase, PmbA/TldD"/>
    <property type="match status" value="1"/>
</dbReference>
<evidence type="ECO:0000256" key="1">
    <source>
        <dbReference type="ARBA" id="ARBA00005836"/>
    </source>
</evidence>